<evidence type="ECO:0000256" key="2">
    <source>
        <dbReference type="ARBA" id="ARBA00022898"/>
    </source>
</evidence>
<evidence type="ECO:0000313" key="7">
    <source>
        <dbReference type="Proteomes" id="UP000654075"/>
    </source>
</evidence>
<evidence type="ECO:0008006" key="8">
    <source>
        <dbReference type="Google" id="ProtNLM"/>
    </source>
</evidence>
<keyword evidence="5" id="KW-0472">Membrane</keyword>
<feature type="transmembrane region" description="Helical" evidence="5">
    <location>
        <begin position="911"/>
        <end position="934"/>
    </location>
</feature>
<evidence type="ECO:0000256" key="5">
    <source>
        <dbReference type="SAM" id="Phobius"/>
    </source>
</evidence>
<proteinExistence type="predicted"/>
<feature type="coiled-coil region" evidence="3">
    <location>
        <begin position="363"/>
        <end position="397"/>
    </location>
</feature>
<dbReference type="GO" id="GO:0030170">
    <property type="term" value="F:pyridoxal phosphate binding"/>
    <property type="evidence" value="ECO:0007669"/>
    <property type="project" value="InterPro"/>
</dbReference>
<organism evidence="6 7">
    <name type="scientific">Polarella glacialis</name>
    <name type="common">Dinoflagellate</name>
    <dbReference type="NCBI Taxonomy" id="89957"/>
    <lineage>
        <taxon>Eukaryota</taxon>
        <taxon>Sar</taxon>
        <taxon>Alveolata</taxon>
        <taxon>Dinophyceae</taxon>
        <taxon>Suessiales</taxon>
        <taxon>Suessiaceae</taxon>
        <taxon>Polarella</taxon>
    </lineage>
</organism>
<dbReference type="Gene3D" id="3.90.1150.10">
    <property type="entry name" value="Aspartate Aminotransferase, domain 1"/>
    <property type="match status" value="1"/>
</dbReference>
<dbReference type="InterPro" id="IPR005814">
    <property type="entry name" value="Aminotrans_3"/>
</dbReference>
<protein>
    <recommendedName>
        <fullName evidence="8">Glutamate-1-semialdehyde 2,1-aminomutase</fullName>
    </recommendedName>
</protein>
<dbReference type="Pfam" id="PF00202">
    <property type="entry name" value="Aminotran_3"/>
    <property type="match status" value="1"/>
</dbReference>
<dbReference type="AlphaFoldDB" id="A0A813E1Q8"/>
<dbReference type="InterPro" id="IPR049704">
    <property type="entry name" value="Aminotrans_3_PPA_site"/>
</dbReference>
<keyword evidence="2" id="KW-0663">Pyridoxal phosphate</keyword>
<dbReference type="PROSITE" id="PS00600">
    <property type="entry name" value="AA_TRANSFER_CLASS_3"/>
    <property type="match status" value="1"/>
</dbReference>
<reference evidence="6" key="1">
    <citation type="submission" date="2021-02" db="EMBL/GenBank/DDBJ databases">
        <authorList>
            <person name="Dougan E. K."/>
            <person name="Rhodes N."/>
            <person name="Thang M."/>
            <person name="Chan C."/>
        </authorList>
    </citation>
    <scope>NUCLEOTIDE SEQUENCE</scope>
</reference>
<keyword evidence="3" id="KW-0175">Coiled coil</keyword>
<comment type="caution">
    <text evidence="6">The sequence shown here is derived from an EMBL/GenBank/DDBJ whole genome shotgun (WGS) entry which is preliminary data.</text>
</comment>
<dbReference type="SUPFAM" id="SSF53383">
    <property type="entry name" value="PLP-dependent transferases"/>
    <property type="match status" value="1"/>
</dbReference>
<evidence type="ECO:0000313" key="6">
    <source>
        <dbReference type="EMBL" id="CAE8592731.1"/>
    </source>
</evidence>
<feature type="region of interest" description="Disordered" evidence="4">
    <location>
        <begin position="242"/>
        <end position="267"/>
    </location>
</feature>
<dbReference type="PANTHER" id="PTHR43713:SF3">
    <property type="entry name" value="GLUTAMATE-1-SEMIALDEHYDE 2,1-AMINOMUTASE 1, CHLOROPLASTIC-RELATED"/>
    <property type="match status" value="1"/>
</dbReference>
<dbReference type="InterPro" id="IPR015424">
    <property type="entry name" value="PyrdxlP-dep_Trfase"/>
</dbReference>
<dbReference type="OrthoDB" id="429525at2759"/>
<keyword evidence="7" id="KW-1185">Reference proteome</keyword>
<keyword evidence="5" id="KW-0812">Transmembrane</keyword>
<gene>
    <name evidence="6" type="ORF">PGLA1383_LOCUS11363</name>
</gene>
<dbReference type="CDD" id="cd00610">
    <property type="entry name" value="OAT_like"/>
    <property type="match status" value="1"/>
</dbReference>
<comment type="cofactor">
    <cofactor evidence="1">
        <name>pyridoxal 5'-phosphate</name>
        <dbReference type="ChEBI" id="CHEBI:597326"/>
    </cofactor>
</comment>
<name>A0A813E1Q8_POLGL</name>
<accession>A0A813E1Q8</accession>
<dbReference type="Gene3D" id="3.40.640.10">
    <property type="entry name" value="Type I PLP-dependent aspartate aminotransferase-like (Major domain)"/>
    <property type="match status" value="1"/>
</dbReference>
<dbReference type="Proteomes" id="UP000654075">
    <property type="component" value="Unassembled WGS sequence"/>
</dbReference>
<sequence length="937" mass="103491">MAWNMRLLKKFGDLLDAADLKTTESDLQTLTRQVAGDALGAADGVFKEAAGGAAARVKDLNVTLSEGWADMKTQMVTDIKEFTPASTAAALGGDDSTVSEATRLSALRERVDELEAREAERLQSRQRLQDHLEEVETVVFRLQEELERSAEGERRSEASYFAAPPEAGQEEEDEQAIRTEFYDRQAAADDRSAVLAQELSQVLVSTEQVNVELDFWRDKAERMLRAQGLEEVPEDMQLALERDGSDDESADPQELTAASEDSERLAKEHDDELQACQDLETLLADLMRRSDAVMGCADEQRQLERELQGRLAAAEAEATAAAAAADREATRRSKAEVQHRQIQELRSAADEVPLSLSSSYKDVLRMRKEVDALRSRAEQTKAENSNLEENLLQHRVAAAADLERAVPLTSASCWQGLDEPLMKLVMLLVRSTCLRRTFALHLVAGRQCCINAELLLVLVVNIVYLTEPRSIPFFEADKDMPQGVASTLHEGAGEIPASQQSILMPEAVHEVARLPPASRQSVLMAEADQHMPQGVAENYRFWGQKRTVFVKTSKGCRFTDVDGKEFVDFRLGYGPIILGYRDERVDRVVCEQIMERGTLSGFSSGLDSEVARQIKGLCPQIEKIRFANSGTEAVMGALRTARGFTKRNRIATVEGSFHGLYDEMMWRTDLDNWDYDGKTEPHIIPAGGGIPPVSRDLMDIIVLNDFEKLEDLFKVRGDSLAAVILEPIIGNAGSISASQEWLQRLRDLCTENGTMLVIDEVKSGFRVAKGGAQELYGIYGDLTTYAKAIGNGYPVACFGGRRDVMDAIGSHQGGVVHGGTYSANMIAVSAAHATLKVLAETDANKTIDRVGQQLMDMLGRVFEEAGVENHFAGPPAMFGMHFGPNVPTNYRHWRTTRSGLYQCLDFAEVDLLFVVAGFVVVIVVSYVLFILHYVHCA</sequence>
<dbReference type="InterPro" id="IPR015422">
    <property type="entry name" value="PyrdxlP-dep_Trfase_small"/>
</dbReference>
<dbReference type="InterPro" id="IPR015421">
    <property type="entry name" value="PyrdxlP-dep_Trfase_major"/>
</dbReference>
<feature type="region of interest" description="Disordered" evidence="4">
    <location>
        <begin position="150"/>
        <end position="172"/>
    </location>
</feature>
<dbReference type="GO" id="GO:0008483">
    <property type="term" value="F:transaminase activity"/>
    <property type="evidence" value="ECO:0007669"/>
    <property type="project" value="InterPro"/>
</dbReference>
<evidence type="ECO:0000256" key="3">
    <source>
        <dbReference type="SAM" id="Coils"/>
    </source>
</evidence>
<evidence type="ECO:0000256" key="1">
    <source>
        <dbReference type="ARBA" id="ARBA00001933"/>
    </source>
</evidence>
<evidence type="ECO:0000256" key="4">
    <source>
        <dbReference type="SAM" id="MobiDB-lite"/>
    </source>
</evidence>
<keyword evidence="5" id="KW-1133">Transmembrane helix</keyword>
<dbReference type="PANTHER" id="PTHR43713">
    <property type="entry name" value="GLUTAMATE-1-SEMIALDEHYDE 2,1-AMINOMUTASE"/>
    <property type="match status" value="1"/>
</dbReference>
<dbReference type="EMBL" id="CAJNNV010005853">
    <property type="protein sequence ID" value="CAE8592731.1"/>
    <property type="molecule type" value="Genomic_DNA"/>
</dbReference>